<keyword evidence="2" id="KW-0560">Oxidoreductase</keyword>
<dbReference type="InterPro" id="IPR004104">
    <property type="entry name" value="Gfo/Idh/MocA-like_OxRdtase_C"/>
</dbReference>
<organism evidence="5 6">
    <name type="scientific">Thermoflavimicrobium dichotomicum</name>
    <dbReference type="NCBI Taxonomy" id="46223"/>
    <lineage>
        <taxon>Bacteria</taxon>
        <taxon>Bacillati</taxon>
        <taxon>Bacillota</taxon>
        <taxon>Bacilli</taxon>
        <taxon>Bacillales</taxon>
        <taxon>Thermoactinomycetaceae</taxon>
        <taxon>Thermoflavimicrobium</taxon>
    </lineage>
</organism>
<dbReference type="SUPFAM" id="SSF55347">
    <property type="entry name" value="Glyceraldehyde-3-phosphate dehydrogenase-like, C-terminal domain"/>
    <property type="match status" value="1"/>
</dbReference>
<dbReference type="Pfam" id="PF02894">
    <property type="entry name" value="GFO_IDH_MocA_C"/>
    <property type="match status" value="1"/>
</dbReference>
<dbReference type="FunFam" id="3.30.360.10:FF:000023">
    <property type="entry name" value="Inositol 2-dehydrogenase"/>
    <property type="match status" value="1"/>
</dbReference>
<dbReference type="AlphaFoldDB" id="A0A1I3UXS5"/>
<dbReference type="PANTHER" id="PTHR42840:SF3">
    <property type="entry name" value="BINDING ROSSMANN FOLD OXIDOREDUCTASE, PUTATIVE (AFU_ORTHOLOGUE AFUA_2G10240)-RELATED"/>
    <property type="match status" value="1"/>
</dbReference>
<dbReference type="STRING" id="46223.SAMN05421852_1309"/>
<proteinExistence type="inferred from homology"/>
<dbReference type="InterPro" id="IPR030827">
    <property type="entry name" value="Myo_inos_IolG"/>
</dbReference>
<gene>
    <name evidence="5" type="ORF">SAMN05421852_1309</name>
</gene>
<dbReference type="SUPFAM" id="SSF51735">
    <property type="entry name" value="NAD(P)-binding Rossmann-fold domains"/>
    <property type="match status" value="1"/>
</dbReference>
<evidence type="ECO:0000313" key="5">
    <source>
        <dbReference type="EMBL" id="SFJ88184.1"/>
    </source>
</evidence>
<feature type="domain" description="Gfo/Idh/MocA-like oxidoreductase N-terminal" evidence="3">
    <location>
        <begin position="4"/>
        <end position="123"/>
    </location>
</feature>
<evidence type="ECO:0000256" key="2">
    <source>
        <dbReference type="ARBA" id="ARBA00023002"/>
    </source>
</evidence>
<evidence type="ECO:0000256" key="1">
    <source>
        <dbReference type="ARBA" id="ARBA00010928"/>
    </source>
</evidence>
<dbReference type="InterPro" id="IPR000683">
    <property type="entry name" value="Gfo/Idh/MocA-like_OxRdtase_N"/>
</dbReference>
<dbReference type="Gene3D" id="3.30.360.10">
    <property type="entry name" value="Dihydrodipicolinate Reductase, domain 2"/>
    <property type="match status" value="1"/>
</dbReference>
<dbReference type="GO" id="GO:0016491">
    <property type="term" value="F:oxidoreductase activity"/>
    <property type="evidence" value="ECO:0007669"/>
    <property type="project" value="UniProtKB-KW"/>
</dbReference>
<sequence length="355" mass="39950">MKKVKIGVIGAGRIGKLHAENLLHFPQVELKAVSDVYLENVSAWADKLGIPRVTGDYREILEDDEIDAVFVCSSTDTHVSIIMEAARAGKHIFCEKPISFEMEQTKKALKSVKQAGVQLQVGFNRRFDHNFRKVRESIISGKIGNPHIIKVTSRDPAVPPKEYIQKSGGIFIDMTIHDFDMVRYLSGSEVEEVYVQGEVLIDHVFAECGDIDTAVTVLKLKNGAIGVIDNSRKAVYGYDQRVEVFGSKGCITVDNDYPNTALISTAEGVYQDKPKYFFLERYHHAYLEEVKSFIESVLEDRPVLVDGHDGLQAEMIAHAARRSWLEKRPVKLSELQNDDERNFSDCEGKRFPLSS</sequence>
<keyword evidence="6" id="KW-1185">Reference proteome</keyword>
<dbReference type="PANTHER" id="PTHR42840">
    <property type="entry name" value="NAD(P)-BINDING ROSSMANN-FOLD SUPERFAMILY PROTEIN-RELATED"/>
    <property type="match status" value="1"/>
</dbReference>
<name>A0A1I3UXS5_9BACL</name>
<dbReference type="Proteomes" id="UP000199545">
    <property type="component" value="Unassembled WGS sequence"/>
</dbReference>
<dbReference type="Pfam" id="PF01408">
    <property type="entry name" value="GFO_IDH_MocA"/>
    <property type="match status" value="1"/>
</dbReference>
<evidence type="ECO:0000313" key="6">
    <source>
        <dbReference type="Proteomes" id="UP000199545"/>
    </source>
</evidence>
<dbReference type="OrthoDB" id="9815825at2"/>
<dbReference type="InterPro" id="IPR036291">
    <property type="entry name" value="NAD(P)-bd_dom_sf"/>
</dbReference>
<dbReference type="EMBL" id="FORR01000030">
    <property type="protein sequence ID" value="SFJ88184.1"/>
    <property type="molecule type" value="Genomic_DNA"/>
</dbReference>
<evidence type="ECO:0000259" key="3">
    <source>
        <dbReference type="Pfam" id="PF01408"/>
    </source>
</evidence>
<evidence type="ECO:0000259" key="4">
    <source>
        <dbReference type="Pfam" id="PF02894"/>
    </source>
</evidence>
<accession>A0A1I3UXS5</accession>
<comment type="similarity">
    <text evidence="1">Belongs to the Gfo/Idh/MocA family.</text>
</comment>
<dbReference type="GO" id="GO:0000166">
    <property type="term" value="F:nucleotide binding"/>
    <property type="evidence" value="ECO:0007669"/>
    <property type="project" value="InterPro"/>
</dbReference>
<dbReference type="Gene3D" id="3.40.50.720">
    <property type="entry name" value="NAD(P)-binding Rossmann-like Domain"/>
    <property type="match status" value="1"/>
</dbReference>
<dbReference type="RefSeq" id="WP_093231667.1">
    <property type="nucleotide sequence ID" value="NZ_FORR01000030.1"/>
</dbReference>
<dbReference type="NCBIfam" id="TIGR04380">
    <property type="entry name" value="myo_inos_iolG"/>
    <property type="match status" value="1"/>
</dbReference>
<reference evidence="5 6" key="1">
    <citation type="submission" date="2016-10" db="EMBL/GenBank/DDBJ databases">
        <authorList>
            <person name="de Groot N.N."/>
        </authorList>
    </citation>
    <scope>NUCLEOTIDE SEQUENCE [LARGE SCALE GENOMIC DNA]</scope>
    <source>
        <strain evidence="5 6">DSM 44778</strain>
    </source>
</reference>
<feature type="domain" description="Gfo/Idh/MocA-like oxidoreductase C-terminal" evidence="4">
    <location>
        <begin position="135"/>
        <end position="332"/>
    </location>
</feature>
<protein>
    <submittedName>
        <fullName evidence="5">Myo-inositol 2-dehydrogenase / D-chiro-inositol 1-dehydrogenase</fullName>
    </submittedName>
</protein>